<gene>
    <name evidence="1" type="ORF">IWW38_001847</name>
</gene>
<comment type="caution">
    <text evidence="1">The sequence shown here is derived from an EMBL/GenBank/DDBJ whole genome shotgun (WGS) entry which is preliminary data.</text>
</comment>
<evidence type="ECO:0000313" key="2">
    <source>
        <dbReference type="Proteomes" id="UP001139981"/>
    </source>
</evidence>
<reference evidence="1" key="1">
    <citation type="submission" date="2022-07" db="EMBL/GenBank/DDBJ databases">
        <title>Phylogenomic reconstructions and comparative analyses of Kickxellomycotina fungi.</title>
        <authorList>
            <person name="Reynolds N.K."/>
            <person name="Stajich J.E."/>
            <person name="Barry K."/>
            <person name="Grigoriev I.V."/>
            <person name="Crous P."/>
            <person name="Smith M.E."/>
        </authorList>
    </citation>
    <scope>NUCLEOTIDE SEQUENCE</scope>
    <source>
        <strain evidence="1">CBS 190363</strain>
    </source>
</reference>
<accession>A0ACC1M6R9</accession>
<dbReference type="Proteomes" id="UP001139981">
    <property type="component" value="Unassembled WGS sequence"/>
</dbReference>
<name>A0ACC1M6R9_9FUNG</name>
<proteinExistence type="predicted"/>
<protein>
    <submittedName>
        <fullName evidence="1">Uncharacterized protein</fullName>
    </submittedName>
</protein>
<sequence length="346" mass="39069">MADQPYAHGILGNWAVVGYGFNIASIVSSVFVITTVAIACIRIRDMYNTTSFRLSAWIAACDTVYSACQLCVFDNGYMSSLSEMNLRVIHWLMSGSTMSFVFMSASVALHVVVVRFTKYKHIVERIQPWYEFVSLLVGFVLTHPILYLYKMLQWSSRAQIFHIYDDPAYYNLTSWLTKWSWLFAACVFMFACMVYQAVVMLKTSKEVVNAGKSNMYLERGCYLDDANYAPISTNPKNSTSSVTLRLMLYPAVPLLTQIWVLAANMSPNCPMWLYVMANLAPAIQGVINLLIFTSNPAWDRHRRKWSKKNLPGYISEFSTLKGSSIGSTDADLESSCDLSRPATLKS</sequence>
<keyword evidence="2" id="KW-1185">Reference proteome</keyword>
<organism evidence="1 2">
    <name type="scientific">Coemansia aciculifera</name>
    <dbReference type="NCBI Taxonomy" id="417176"/>
    <lineage>
        <taxon>Eukaryota</taxon>
        <taxon>Fungi</taxon>
        <taxon>Fungi incertae sedis</taxon>
        <taxon>Zoopagomycota</taxon>
        <taxon>Kickxellomycotina</taxon>
        <taxon>Kickxellomycetes</taxon>
        <taxon>Kickxellales</taxon>
        <taxon>Kickxellaceae</taxon>
        <taxon>Coemansia</taxon>
    </lineage>
</organism>
<dbReference type="EMBL" id="JANBVB010000150">
    <property type="protein sequence ID" value="KAJ2897022.1"/>
    <property type="molecule type" value="Genomic_DNA"/>
</dbReference>
<evidence type="ECO:0000313" key="1">
    <source>
        <dbReference type="EMBL" id="KAJ2897022.1"/>
    </source>
</evidence>